<feature type="transmembrane region" description="Helical" evidence="7">
    <location>
        <begin position="150"/>
        <end position="172"/>
    </location>
</feature>
<sequence>MAGALMEEAEEDEGCVDLHRFHEVPTWARVLLTLLYSTLLVTGVVGNAVTVLVTVRRRRRAGLQSRVSYHMLSLAVSDLLVLAVGVPVELATVVWRPAGAGEAACKLHFFLWDACTYATLFNIAAFSAERYLAVCHPFRARAMTRSRTKAMLLAVWLLAVVSALPMLFAMGLEDAYEALRETARSRARASDCSAVLARHNGTALVCTSLRARETMLRATVYTCLAAFLVVLAAVAYMCREMVVRIEGLGAGEVSAKWEKGGGGGDRSSSSKKEDEQQQQRQQLGRQQEEDEKETRKEERKHRRVITGTKKAPRSKLDAAKRQSVLMLELVVLALAVCWLPFQATRIMSVVRSHGEWTVAYYRAFQITHRITDCFFFLSSTVNPALYCLSSPQFRHAFWQCLCCRFCKDAEENVAGGRTARTGAAAAAATGRSERGDSSHGITDSDSSTYATGGGVFARGLSIFTKTRWGRGKGRAAPAGALPVGGPGPPGAGPAEHTVQLVGSAATVDESSV</sequence>
<dbReference type="PANTHER" id="PTHR46752">
    <property type="entry name" value="G-PROTEIN COUPLED RECEPTOR 39"/>
    <property type="match status" value="1"/>
</dbReference>
<keyword evidence="5" id="KW-0807">Transducer</keyword>
<feature type="transmembrane region" description="Helical" evidence="7">
    <location>
        <begin position="34"/>
        <end position="55"/>
    </location>
</feature>
<feature type="compositionally biased region" description="Low complexity" evidence="6">
    <location>
        <begin position="474"/>
        <end position="483"/>
    </location>
</feature>
<feature type="transmembrane region" description="Helical" evidence="7">
    <location>
        <begin position="218"/>
        <end position="238"/>
    </location>
</feature>
<evidence type="ECO:0000256" key="7">
    <source>
        <dbReference type="SAM" id="Phobius"/>
    </source>
</evidence>
<dbReference type="SUPFAM" id="SSF81321">
    <property type="entry name" value="Family A G protein-coupled receptor-like"/>
    <property type="match status" value="1"/>
</dbReference>
<keyword evidence="9" id="KW-1185">Reference proteome</keyword>
<evidence type="ECO:0000256" key="6">
    <source>
        <dbReference type="SAM" id="MobiDB-lite"/>
    </source>
</evidence>
<dbReference type="KEGG" id="pmrn:116948554"/>
<evidence type="ECO:0000256" key="1">
    <source>
        <dbReference type="ARBA" id="ARBA00004370"/>
    </source>
</evidence>
<dbReference type="Gene3D" id="1.20.1070.10">
    <property type="entry name" value="Rhodopsin 7-helix transmembrane proteins"/>
    <property type="match status" value="1"/>
</dbReference>
<keyword evidence="5" id="KW-0675">Receptor</keyword>
<dbReference type="Pfam" id="PF00001">
    <property type="entry name" value="7tm_1"/>
    <property type="match status" value="1"/>
</dbReference>
<dbReference type="PROSITE" id="PS00237">
    <property type="entry name" value="G_PROTEIN_RECEP_F1_1"/>
    <property type="match status" value="1"/>
</dbReference>
<evidence type="ECO:0000256" key="5">
    <source>
        <dbReference type="RuleBase" id="RU000688"/>
    </source>
</evidence>
<protein>
    <submittedName>
        <fullName evidence="10">G-protein coupled receptor 39-like</fullName>
    </submittedName>
</protein>
<dbReference type="Proteomes" id="UP001318040">
    <property type="component" value="Chromosome 34"/>
</dbReference>
<dbReference type="InterPro" id="IPR017452">
    <property type="entry name" value="GPCR_Rhodpsn_7TM"/>
</dbReference>
<feature type="compositionally biased region" description="Basic and acidic residues" evidence="6">
    <location>
        <begin position="268"/>
        <end position="277"/>
    </location>
</feature>
<dbReference type="RefSeq" id="XP_032821210.1">
    <property type="nucleotide sequence ID" value="XM_032965319.1"/>
</dbReference>
<evidence type="ECO:0000313" key="10">
    <source>
        <dbReference type="RefSeq" id="XP_032821210.1"/>
    </source>
</evidence>
<dbReference type="PANTHER" id="PTHR46752:SF1">
    <property type="entry name" value="G-PROTEIN COUPLED RECEPTOR 39"/>
    <property type="match status" value="1"/>
</dbReference>
<keyword evidence="3 7" id="KW-1133">Transmembrane helix</keyword>
<feature type="transmembrane region" description="Helical" evidence="7">
    <location>
        <begin position="108"/>
        <end position="129"/>
    </location>
</feature>
<dbReference type="PROSITE" id="PS50262">
    <property type="entry name" value="G_PROTEIN_RECEP_F1_2"/>
    <property type="match status" value="1"/>
</dbReference>
<evidence type="ECO:0000259" key="8">
    <source>
        <dbReference type="PROSITE" id="PS50262"/>
    </source>
</evidence>
<proteinExistence type="inferred from homology"/>
<evidence type="ECO:0000313" key="9">
    <source>
        <dbReference type="Proteomes" id="UP001318040"/>
    </source>
</evidence>
<dbReference type="AlphaFoldDB" id="A0AAJ7X4Q8"/>
<dbReference type="InterPro" id="IPR000276">
    <property type="entry name" value="GPCR_Rhodpsn"/>
</dbReference>
<feature type="region of interest" description="Disordered" evidence="6">
    <location>
        <begin position="425"/>
        <end position="445"/>
    </location>
</feature>
<reference evidence="10" key="1">
    <citation type="submission" date="2025-08" db="UniProtKB">
        <authorList>
            <consortium name="RefSeq"/>
        </authorList>
    </citation>
    <scope>IDENTIFICATION</scope>
    <source>
        <tissue evidence="10">Sperm</tissue>
    </source>
</reference>
<accession>A0AAJ7X4Q8</accession>
<keyword evidence="4 7" id="KW-0472">Membrane</keyword>
<comment type="subcellular location">
    <subcellularLocation>
        <location evidence="1">Membrane</location>
    </subcellularLocation>
</comment>
<keyword evidence="5" id="KW-0297">G-protein coupled receptor</keyword>
<dbReference type="InterPro" id="IPR052676">
    <property type="entry name" value="Zinc-sensing_GPCR"/>
</dbReference>
<feature type="region of interest" description="Disordered" evidence="6">
    <location>
        <begin position="473"/>
        <end position="496"/>
    </location>
</feature>
<organism evidence="9 10">
    <name type="scientific">Petromyzon marinus</name>
    <name type="common">Sea lamprey</name>
    <dbReference type="NCBI Taxonomy" id="7757"/>
    <lineage>
        <taxon>Eukaryota</taxon>
        <taxon>Metazoa</taxon>
        <taxon>Chordata</taxon>
        <taxon>Craniata</taxon>
        <taxon>Vertebrata</taxon>
        <taxon>Cyclostomata</taxon>
        <taxon>Hyperoartia</taxon>
        <taxon>Petromyzontiformes</taxon>
        <taxon>Petromyzontidae</taxon>
        <taxon>Petromyzon</taxon>
    </lineage>
</organism>
<feature type="region of interest" description="Disordered" evidence="6">
    <location>
        <begin position="256"/>
        <end position="312"/>
    </location>
</feature>
<dbReference type="GO" id="GO:0004930">
    <property type="term" value="F:G protein-coupled receptor activity"/>
    <property type="evidence" value="ECO:0007669"/>
    <property type="project" value="UniProtKB-KW"/>
</dbReference>
<comment type="similarity">
    <text evidence="5">Belongs to the G-protein coupled receptor 1 family.</text>
</comment>
<evidence type="ECO:0000256" key="3">
    <source>
        <dbReference type="ARBA" id="ARBA00022989"/>
    </source>
</evidence>
<feature type="transmembrane region" description="Helical" evidence="7">
    <location>
        <begin position="323"/>
        <end position="341"/>
    </location>
</feature>
<dbReference type="PRINTS" id="PR00237">
    <property type="entry name" value="GPCRRHODOPSN"/>
</dbReference>
<name>A0AAJ7X4Q8_PETMA</name>
<keyword evidence="2 5" id="KW-0812">Transmembrane</keyword>
<dbReference type="GO" id="GO:0016020">
    <property type="term" value="C:membrane"/>
    <property type="evidence" value="ECO:0007669"/>
    <property type="project" value="UniProtKB-SubCell"/>
</dbReference>
<evidence type="ECO:0000256" key="4">
    <source>
        <dbReference type="ARBA" id="ARBA00023136"/>
    </source>
</evidence>
<feature type="domain" description="G-protein coupled receptors family 1 profile" evidence="8">
    <location>
        <begin position="46"/>
        <end position="386"/>
    </location>
</feature>
<evidence type="ECO:0000256" key="2">
    <source>
        <dbReference type="ARBA" id="ARBA00022692"/>
    </source>
</evidence>
<feature type="transmembrane region" description="Helical" evidence="7">
    <location>
        <begin position="67"/>
        <end position="88"/>
    </location>
</feature>
<gene>
    <name evidence="10" type="primary">LOC116948554</name>
</gene>